<feature type="non-terminal residue" evidence="2">
    <location>
        <position position="1"/>
    </location>
</feature>
<organism evidence="2 3">
    <name type="scientific">Adineta steineri</name>
    <dbReference type="NCBI Taxonomy" id="433720"/>
    <lineage>
        <taxon>Eukaryota</taxon>
        <taxon>Metazoa</taxon>
        <taxon>Spiralia</taxon>
        <taxon>Gnathifera</taxon>
        <taxon>Rotifera</taxon>
        <taxon>Eurotatoria</taxon>
        <taxon>Bdelloidea</taxon>
        <taxon>Adinetida</taxon>
        <taxon>Adinetidae</taxon>
        <taxon>Adineta</taxon>
    </lineage>
</organism>
<dbReference type="Proteomes" id="UP000663868">
    <property type="component" value="Unassembled WGS sequence"/>
</dbReference>
<reference evidence="2" key="1">
    <citation type="submission" date="2021-02" db="EMBL/GenBank/DDBJ databases">
        <authorList>
            <person name="Nowell W R."/>
        </authorList>
    </citation>
    <scope>NUCLEOTIDE SEQUENCE</scope>
</reference>
<feature type="coiled-coil region" evidence="1">
    <location>
        <begin position="82"/>
        <end position="116"/>
    </location>
</feature>
<dbReference type="EMBL" id="CAJOBB010027266">
    <property type="protein sequence ID" value="CAF4421780.1"/>
    <property type="molecule type" value="Genomic_DNA"/>
</dbReference>
<evidence type="ECO:0000313" key="3">
    <source>
        <dbReference type="Proteomes" id="UP000663868"/>
    </source>
</evidence>
<gene>
    <name evidence="2" type="ORF">KXQ929_LOCUS52237</name>
</gene>
<name>A0A820QHR7_9BILA</name>
<dbReference type="AlphaFoldDB" id="A0A820QHR7"/>
<comment type="caution">
    <text evidence="2">The sequence shown here is derived from an EMBL/GenBank/DDBJ whole genome shotgun (WGS) entry which is preliminary data.</text>
</comment>
<protein>
    <submittedName>
        <fullName evidence="2">Uncharacterized protein</fullName>
    </submittedName>
</protein>
<evidence type="ECO:0000256" key="1">
    <source>
        <dbReference type="SAM" id="Coils"/>
    </source>
</evidence>
<feature type="non-terminal residue" evidence="2">
    <location>
        <position position="145"/>
    </location>
</feature>
<accession>A0A820QHR7</accession>
<sequence length="145" mass="17583">LQEDYEKSKNNLSIAQDRIVYLEIENETIKQRCIEKTNELTFMTNQLQQSQQDFHTYEKEHRYSNEEYFEYEQQGRNFDNELTTVVQNYEKLQKENEVLNELLNKCRCELEQNEKSNIVHKERLIQSTDEVKIYKQKLALLGDCF</sequence>
<keyword evidence="1" id="KW-0175">Coiled coil</keyword>
<evidence type="ECO:0000313" key="2">
    <source>
        <dbReference type="EMBL" id="CAF4421780.1"/>
    </source>
</evidence>
<proteinExistence type="predicted"/>